<accession>A0A2S0PBQ5</accession>
<evidence type="ECO:0008006" key="3">
    <source>
        <dbReference type="Google" id="ProtNLM"/>
    </source>
</evidence>
<protein>
    <recommendedName>
        <fullName evidence="3">RHS repeat protein</fullName>
    </recommendedName>
</protein>
<dbReference type="EMBL" id="CP028519">
    <property type="protein sequence ID" value="AVY94818.1"/>
    <property type="molecule type" value="Genomic_DNA"/>
</dbReference>
<organism evidence="1 2">
    <name type="scientific">Microvirgula aerodenitrificans</name>
    <dbReference type="NCBI Taxonomy" id="57480"/>
    <lineage>
        <taxon>Bacteria</taxon>
        <taxon>Pseudomonadati</taxon>
        <taxon>Pseudomonadota</taxon>
        <taxon>Betaproteobacteria</taxon>
        <taxon>Neisseriales</taxon>
        <taxon>Aquaspirillaceae</taxon>
        <taxon>Microvirgula</taxon>
    </lineage>
</organism>
<sequence>MTTTDPKGVPTIKEFLMVENTYNTLLQLEKSITHDYSQDKKISLSATTNYQWNIFDELLSQKNPDMSNDSYTYDFLGNTISVLHQPGDSEIKSVYNNQGAIIKRTRSSNWKGKTVTGDVERFYYDGYWNILTHAHSQGETLDYTYDVLGRTLTQKGSTSGRKTYQYAPHTTAALVTIISVDDNLMGERRYDGLSREISSTVGKAITQSTYAGSTLLTQPRTVAINGGRTFTYTYNAGLNQLAARTVTPSPSTQDPSPAPTGSREYTFLQGSGLPASARNVTESHTREFGYDDFNNLASEKGNYSLPVVARRQPYKNTIISTVRGLPLKADVQLIDPDDTRKTVIITKRYAYQSNGGFLVREEYLINNQLRSRTDYTRDETGNLTNLDIYGHVGDGSSTATPVTDRNAQYFARIRTLFSYAEFNLLKSRKHLCTKLTSPIIEQQLAYNQMDLLKKVITTTGGTHALSWTEHYKYTQSGSLSKWQKSGNINFQDPFSHWINSQSFSYSTSGNIMTIDAEHSTGRLRITYDYTDNITLGKITRQAIDSRGQPYGKATTVSYTTDSEGNVTFEATDEPVTRNETTYTYTGETNFSSIKKSSSTSTNYLNSAYHYDANDMILTIEKYPGTGQTEINCRYYLFNEVIAECIYIDKSRATTKLYNIFHRGNNETLMISSISPDQKITTYPCLNQSNGSQIAIGEYFPQMERMERGPLSRVYVPQYRFYLQGQNAYGFVFRTQSSVNLIFPMYKYNKKTDKMVETREIPHPPA</sequence>
<evidence type="ECO:0000313" key="2">
    <source>
        <dbReference type="Proteomes" id="UP000244173"/>
    </source>
</evidence>
<dbReference type="Gene3D" id="2.180.10.10">
    <property type="entry name" value="RHS repeat-associated core"/>
    <property type="match status" value="2"/>
</dbReference>
<reference evidence="1 2" key="1">
    <citation type="submission" date="2018-04" db="EMBL/GenBank/DDBJ databases">
        <title>Denitrifier Microvirgula.</title>
        <authorList>
            <person name="Anderson E."/>
            <person name="Jang J."/>
            <person name="Ishii S."/>
        </authorList>
    </citation>
    <scope>NUCLEOTIDE SEQUENCE [LARGE SCALE GENOMIC DNA]</scope>
    <source>
        <strain evidence="1 2">BE2.4</strain>
    </source>
</reference>
<dbReference type="AlphaFoldDB" id="A0A2S0PBQ5"/>
<dbReference type="KEGG" id="maer:DAI18_12795"/>
<evidence type="ECO:0000313" key="1">
    <source>
        <dbReference type="EMBL" id="AVY94818.1"/>
    </source>
</evidence>
<gene>
    <name evidence="1" type="ORF">DAI18_12795</name>
</gene>
<proteinExistence type="predicted"/>
<keyword evidence="2" id="KW-1185">Reference proteome</keyword>
<dbReference type="Proteomes" id="UP000244173">
    <property type="component" value="Chromosome"/>
</dbReference>
<name>A0A2S0PBQ5_9NEIS</name>